<evidence type="ECO:0000313" key="5">
    <source>
        <dbReference type="Proteomes" id="UP001207654"/>
    </source>
</evidence>
<dbReference type="InterPro" id="IPR000644">
    <property type="entry name" value="CBS_dom"/>
</dbReference>
<dbReference type="CDD" id="cd04586">
    <property type="entry name" value="CBS_pair_BON_assoc"/>
    <property type="match status" value="1"/>
</dbReference>
<dbReference type="SMART" id="SM00116">
    <property type="entry name" value="CBS"/>
    <property type="match status" value="2"/>
</dbReference>
<dbReference type="Pfam" id="PF00571">
    <property type="entry name" value="CBS"/>
    <property type="match status" value="2"/>
</dbReference>
<dbReference type="SUPFAM" id="SSF54631">
    <property type="entry name" value="CBS-domain pair"/>
    <property type="match status" value="1"/>
</dbReference>
<sequence length="163" mass="17360">MRAFPMTDRQMPFSTETEPLPAPALCTVGEVMVREVLVVHPDTSLQTAAELMLEHTISGMPVVDAEGQLLGMVSKTDLVRHRLAAEDETGVTLPSGQHVLDGTTVEDVMTRQVLAVPEGASLTEAAKLMIDAGIHRVLVVSPRGTLAGLVSTSDIVRWVAGLP</sequence>
<reference evidence="4 5" key="1">
    <citation type="submission" date="2022-11" db="EMBL/GenBank/DDBJ databases">
        <title>Minimal conservation of predation-associated metabolite biosynthetic gene clusters underscores biosynthetic potential of Myxococcota including descriptions for ten novel species: Archangium lansinium sp. nov., Myxococcus landrumus sp. nov., Nannocystis bai.</title>
        <authorList>
            <person name="Ahearne A."/>
            <person name="Stevens C."/>
            <person name="Phillips K."/>
        </authorList>
    </citation>
    <scope>NUCLEOTIDE SEQUENCE [LARGE SCALE GENOMIC DNA]</scope>
    <source>
        <strain evidence="4 5">MIWBW</strain>
    </source>
</reference>
<keyword evidence="5" id="KW-1185">Reference proteome</keyword>
<feature type="domain" description="CBS" evidence="3">
    <location>
        <begin position="109"/>
        <end position="163"/>
    </location>
</feature>
<organism evidence="4 5">
    <name type="scientific">Archangium lansingense</name>
    <dbReference type="NCBI Taxonomy" id="2995310"/>
    <lineage>
        <taxon>Bacteria</taxon>
        <taxon>Pseudomonadati</taxon>
        <taxon>Myxococcota</taxon>
        <taxon>Myxococcia</taxon>
        <taxon>Myxococcales</taxon>
        <taxon>Cystobacterineae</taxon>
        <taxon>Archangiaceae</taxon>
        <taxon>Archangium</taxon>
    </lineage>
</organism>
<dbReference type="Gene3D" id="3.10.580.10">
    <property type="entry name" value="CBS-domain"/>
    <property type="match status" value="1"/>
</dbReference>
<keyword evidence="1" id="KW-0677">Repeat</keyword>
<name>A0ABT4A3R3_9BACT</name>
<dbReference type="InterPro" id="IPR046342">
    <property type="entry name" value="CBS_dom_sf"/>
</dbReference>
<dbReference type="InterPro" id="IPR051462">
    <property type="entry name" value="CBS_domain-containing"/>
</dbReference>
<proteinExistence type="predicted"/>
<keyword evidence="2" id="KW-0129">CBS domain</keyword>
<evidence type="ECO:0000313" key="4">
    <source>
        <dbReference type="EMBL" id="MCY1076289.1"/>
    </source>
</evidence>
<feature type="domain" description="CBS" evidence="3">
    <location>
        <begin position="32"/>
        <end position="88"/>
    </location>
</feature>
<evidence type="ECO:0000256" key="1">
    <source>
        <dbReference type="ARBA" id="ARBA00022737"/>
    </source>
</evidence>
<dbReference type="PANTHER" id="PTHR48108:SF26">
    <property type="entry name" value="CBS DOMAIN-CONTAINING PROTEIN DDB_G0289609"/>
    <property type="match status" value="1"/>
</dbReference>
<gene>
    <name evidence="4" type="ORF">OV287_17565</name>
</gene>
<dbReference type="PROSITE" id="PS51371">
    <property type="entry name" value="CBS"/>
    <property type="match status" value="2"/>
</dbReference>
<accession>A0ABT4A3R3</accession>
<protein>
    <submittedName>
        <fullName evidence="4">CBS domain-containing protein</fullName>
    </submittedName>
</protein>
<comment type="caution">
    <text evidence="4">The sequence shown here is derived from an EMBL/GenBank/DDBJ whole genome shotgun (WGS) entry which is preliminary data.</text>
</comment>
<dbReference type="PANTHER" id="PTHR48108">
    <property type="entry name" value="CBS DOMAIN-CONTAINING PROTEIN CBSX2, CHLOROPLASTIC"/>
    <property type="match status" value="1"/>
</dbReference>
<dbReference type="EMBL" id="JAPNKA010000001">
    <property type="protein sequence ID" value="MCY1076289.1"/>
    <property type="molecule type" value="Genomic_DNA"/>
</dbReference>
<dbReference type="Proteomes" id="UP001207654">
    <property type="component" value="Unassembled WGS sequence"/>
</dbReference>
<evidence type="ECO:0000256" key="2">
    <source>
        <dbReference type="PROSITE-ProRule" id="PRU00703"/>
    </source>
</evidence>
<evidence type="ECO:0000259" key="3">
    <source>
        <dbReference type="PROSITE" id="PS51371"/>
    </source>
</evidence>
<dbReference type="RefSeq" id="WP_267535186.1">
    <property type="nucleotide sequence ID" value="NZ_JAPNKA010000001.1"/>
</dbReference>